<reference evidence="9 10" key="1">
    <citation type="submission" date="2023-04" db="EMBL/GenBank/DDBJ databases">
        <title>A long-awaited taxogenomic arrangement of the family Halomonadaceae.</title>
        <authorList>
            <person name="De La Haba R."/>
            <person name="Chuvochina M."/>
            <person name="Wittouck S."/>
            <person name="Arahal D.R."/>
            <person name="Sanchez-Porro C."/>
            <person name="Hugenholtz P."/>
            <person name="Ventosa A."/>
        </authorList>
    </citation>
    <scope>NUCLEOTIDE SEQUENCE [LARGE SCALE GENOMIC DNA]</scope>
    <source>
        <strain evidence="9 10">DSM 21020</strain>
    </source>
</reference>
<accession>A0ABU1H7Q7</accession>
<dbReference type="InterPro" id="IPR003593">
    <property type="entry name" value="AAA+_ATPase"/>
</dbReference>
<evidence type="ECO:0000313" key="9">
    <source>
        <dbReference type="EMBL" id="MDR5900335.1"/>
    </source>
</evidence>
<gene>
    <name evidence="9" type="primary">kaiC</name>
    <name evidence="9" type="ORF">QC823_15310</name>
</gene>
<evidence type="ECO:0000256" key="3">
    <source>
        <dbReference type="ARBA" id="ARBA00022679"/>
    </source>
</evidence>
<keyword evidence="2" id="KW-0597">Phosphoprotein</keyword>
<dbReference type="EC" id="2.7.11.1" evidence="1"/>
<evidence type="ECO:0000256" key="6">
    <source>
        <dbReference type="ARBA" id="ARBA00022801"/>
    </source>
</evidence>
<evidence type="ECO:0000256" key="1">
    <source>
        <dbReference type="ARBA" id="ARBA00012513"/>
    </source>
</evidence>
<protein>
    <recommendedName>
        <fullName evidence="1">non-specific serine/threonine protein kinase</fullName>
        <ecNumber evidence="1">2.7.11.1</ecNumber>
    </recommendedName>
</protein>
<dbReference type="PIRSF" id="PIRSF039117">
    <property type="entry name" value="KaiC"/>
    <property type="match status" value="1"/>
</dbReference>
<evidence type="ECO:0000256" key="2">
    <source>
        <dbReference type="ARBA" id="ARBA00022553"/>
    </source>
</evidence>
<dbReference type="InterPro" id="IPR014774">
    <property type="entry name" value="KaiC-like_dom"/>
</dbReference>
<keyword evidence="10" id="KW-1185">Reference proteome</keyword>
<feature type="region of interest" description="Disordered" evidence="7">
    <location>
        <begin position="1"/>
        <end position="27"/>
    </location>
</feature>
<feature type="domain" description="KaiC" evidence="8">
    <location>
        <begin position="269"/>
        <end position="502"/>
    </location>
</feature>
<dbReference type="GO" id="GO:0004674">
    <property type="term" value="F:protein serine/threonine kinase activity"/>
    <property type="evidence" value="ECO:0007669"/>
    <property type="project" value="UniProtKB-EC"/>
</dbReference>
<keyword evidence="5" id="KW-0418">Kinase</keyword>
<evidence type="ECO:0000259" key="8">
    <source>
        <dbReference type="PROSITE" id="PS51146"/>
    </source>
</evidence>
<dbReference type="Gene3D" id="3.40.50.300">
    <property type="entry name" value="P-loop containing nucleotide triphosphate hydrolases"/>
    <property type="match status" value="2"/>
</dbReference>
<dbReference type="PANTHER" id="PTHR42926:SF1">
    <property type="entry name" value="CIRCADIAN CLOCK OSCILLATOR PROTEIN KAIC 1"/>
    <property type="match status" value="1"/>
</dbReference>
<dbReference type="InterPro" id="IPR030665">
    <property type="entry name" value="KaiC"/>
</dbReference>
<feature type="domain" description="KaiC" evidence="8">
    <location>
        <begin position="29"/>
        <end position="268"/>
    </location>
</feature>
<evidence type="ECO:0000256" key="4">
    <source>
        <dbReference type="ARBA" id="ARBA00022737"/>
    </source>
</evidence>
<name>A0ABU1H7Q7_9GAMM</name>
<evidence type="ECO:0000256" key="7">
    <source>
        <dbReference type="SAM" id="MobiDB-lite"/>
    </source>
</evidence>
<keyword evidence="6" id="KW-0378">Hydrolase</keyword>
<sequence>MVTKQDTESGKIGLPDSRDDTATPRIDSPVAATGIEGFDFIMRGGLPAGHPTLLRGGPGTGKTVISLSFLCHGLDIGEPGVLATFDESPQALIQHADVLGLNLGAHIEAGRARILDMRPDREEMTSGETLELSAILARIEHAIEQIGARRLVIDAIDGLEGAFIGAEKSLQFELRRVFDWIRKRQTTTVINIGEHGDFNRRYGIEDYIADCVIALKQEVTERVMIRLLRVVKRRGGGHGTNEFPYLIDREGIFVMPLTATRVHTSSTNERLSTGIRGLDGMLGGEGIYRGVTAMYSGQSGTGKTTFAASFACAACQRGEDVLYLSFEEGDEELMRNQRSVGIDLKPHLDTPQGRGRLVLEPMLAAETGWEEHLLRILRAVRQHQPAIVILDPLSALSHKLVGANSTAMVLRLLSLLRVEGVTTVATELLTDSSGGESTLGISSAIDMWIKLRREERDYKLRRLLTVVKSRGMTTADYVNEYTLSDQGVVMHGRPGTQEAEPS</sequence>
<dbReference type="SUPFAM" id="SSF52540">
    <property type="entry name" value="P-loop containing nucleoside triphosphate hydrolases"/>
    <property type="match status" value="2"/>
</dbReference>
<dbReference type="PANTHER" id="PTHR42926">
    <property type="match status" value="1"/>
</dbReference>
<dbReference type="InterPro" id="IPR010624">
    <property type="entry name" value="KaiC_dom"/>
</dbReference>
<dbReference type="NCBIfam" id="NF006799">
    <property type="entry name" value="PRK09302.1"/>
    <property type="match status" value="1"/>
</dbReference>
<keyword evidence="4" id="KW-0677">Repeat</keyword>
<evidence type="ECO:0000256" key="5">
    <source>
        <dbReference type="ARBA" id="ARBA00022777"/>
    </source>
</evidence>
<dbReference type="PROSITE" id="PS51146">
    <property type="entry name" value="KAIC"/>
    <property type="match status" value="2"/>
</dbReference>
<proteinExistence type="predicted"/>
<dbReference type="SMART" id="SM00382">
    <property type="entry name" value="AAA"/>
    <property type="match status" value="2"/>
</dbReference>
<dbReference type="Proteomes" id="UP001254564">
    <property type="component" value="Unassembled WGS sequence"/>
</dbReference>
<dbReference type="InterPro" id="IPR051347">
    <property type="entry name" value="Circadian_clock_KaiC-rel"/>
</dbReference>
<dbReference type="Pfam" id="PF06745">
    <property type="entry name" value="ATPase"/>
    <property type="match status" value="2"/>
</dbReference>
<dbReference type="RefSeq" id="WP_309657213.1">
    <property type="nucleotide sequence ID" value="NZ_JARWAN010000037.1"/>
</dbReference>
<dbReference type="InterPro" id="IPR027417">
    <property type="entry name" value="P-loop_NTPase"/>
</dbReference>
<organism evidence="9 10">
    <name type="scientific">Vreelandella vilamensis</name>
    <dbReference type="NCBI Taxonomy" id="531309"/>
    <lineage>
        <taxon>Bacteria</taxon>
        <taxon>Pseudomonadati</taxon>
        <taxon>Pseudomonadota</taxon>
        <taxon>Gammaproteobacteria</taxon>
        <taxon>Oceanospirillales</taxon>
        <taxon>Halomonadaceae</taxon>
        <taxon>Vreelandella</taxon>
    </lineage>
</organism>
<comment type="caution">
    <text evidence="9">The sequence shown here is derived from an EMBL/GenBank/DDBJ whole genome shotgun (WGS) entry which is preliminary data.</text>
</comment>
<keyword evidence="3 9" id="KW-0808">Transferase</keyword>
<evidence type="ECO:0000313" key="10">
    <source>
        <dbReference type="Proteomes" id="UP001254564"/>
    </source>
</evidence>
<dbReference type="EMBL" id="JARWAN010000037">
    <property type="protein sequence ID" value="MDR5900335.1"/>
    <property type="molecule type" value="Genomic_DNA"/>
</dbReference>